<name>A0A089HHL0_PAEDU</name>
<keyword evidence="3" id="KW-1185">Reference proteome</keyword>
<organism evidence="2 3">
    <name type="scientific">Paenibacillus durus</name>
    <name type="common">Paenibacillus azotofixans</name>
    <dbReference type="NCBI Taxonomy" id="44251"/>
    <lineage>
        <taxon>Bacteria</taxon>
        <taxon>Bacillati</taxon>
        <taxon>Bacillota</taxon>
        <taxon>Bacilli</taxon>
        <taxon>Bacillales</taxon>
        <taxon>Paenibacillaceae</taxon>
        <taxon>Paenibacillus</taxon>
    </lineage>
</organism>
<dbReference type="Proteomes" id="UP000029409">
    <property type="component" value="Chromosome"/>
</dbReference>
<dbReference type="RefSeq" id="WP_042205306.1">
    <property type="nucleotide sequence ID" value="NZ_CP009288.1"/>
</dbReference>
<reference evidence="2 3" key="1">
    <citation type="submission" date="2014-08" db="EMBL/GenBank/DDBJ databases">
        <title>Comparative genomics of the Paenibacillus odorifer group.</title>
        <authorList>
            <person name="den Bakker H.C."/>
            <person name="Tsai Y.-C."/>
            <person name="Martin N."/>
            <person name="Korlach J."/>
            <person name="Wiedmann M."/>
        </authorList>
    </citation>
    <scope>NUCLEOTIDE SEQUENCE [LARGE SCALE GENOMIC DNA]</scope>
    <source>
        <strain evidence="2 3">DSM 1735</strain>
    </source>
</reference>
<evidence type="ECO:0000313" key="2">
    <source>
        <dbReference type="EMBL" id="AIQ11396.1"/>
    </source>
</evidence>
<dbReference type="EMBL" id="CP009288">
    <property type="protein sequence ID" value="AIQ11396.1"/>
    <property type="molecule type" value="Genomic_DNA"/>
</dbReference>
<dbReference type="Pfam" id="PF07995">
    <property type="entry name" value="GSDH"/>
    <property type="match status" value="1"/>
</dbReference>
<evidence type="ECO:0000313" key="3">
    <source>
        <dbReference type="Proteomes" id="UP000029409"/>
    </source>
</evidence>
<dbReference type="eggNOG" id="COG2133">
    <property type="taxonomic scope" value="Bacteria"/>
</dbReference>
<dbReference type="AlphaFoldDB" id="A0A089HHL0"/>
<gene>
    <name evidence="2" type="ORF">PDUR_04955</name>
</gene>
<dbReference type="InterPro" id="IPR011042">
    <property type="entry name" value="6-blade_b-propeller_TolB-like"/>
</dbReference>
<dbReference type="PANTHER" id="PTHR19328:SF75">
    <property type="entry name" value="ALDOSE SUGAR DEHYDROGENASE YLII"/>
    <property type="match status" value="1"/>
</dbReference>
<accession>A0A089HHL0</accession>
<dbReference type="InterPro" id="IPR011041">
    <property type="entry name" value="Quinoprot_gluc/sorb_DH_b-prop"/>
</dbReference>
<dbReference type="Gene3D" id="2.120.10.30">
    <property type="entry name" value="TolB, C-terminal domain"/>
    <property type="match status" value="1"/>
</dbReference>
<feature type="domain" description="Glucose/Sorbosone dehydrogenase" evidence="1">
    <location>
        <begin position="32"/>
        <end position="275"/>
    </location>
</feature>
<sequence length="474" mass="53144">MIKVKVRLRPIVSKINLPTVLKTTILPGDSIERLFIATQVGEIFCIGNGVIRTFLDIRPRILKLGISSGGYDERGLLGLAFHPQFYYNGLFYLHYSVAGTQGSGALPGAFESFKPNPCDPNTLNLKWINRDIQYDHIDTVEEWILQSNGQPQKRRTLLYLRRPFLNHNGVNSLNFSPETGKLVVTTGDGGSGYDPFNLSQDDMEMAGKIIEIDVAKNTYIDNPPVVTRFNELPVPIQETLTVIAKGVRNIPGISFQRYYNQYIKYVGNVGQDLVESIFSFVHYKPIPVTRLVQGILMNSEPDQEGFINFGWRGWEGAFPTSLIRSCSANSTLDEKTIAYYDEAVITSVQRLQPLISYFHKDPRSDKFGATALTGVQPYMGNQIPELTGSVVFTDLARNEESQPPVRGVLAYTRVRTDCKLNDFSVIETDYNFGSQSAYYVSLGTNLDQTRLYLGVYGSMKVADFNQGTVYEIVP</sequence>
<evidence type="ECO:0000259" key="1">
    <source>
        <dbReference type="Pfam" id="PF07995"/>
    </source>
</evidence>
<dbReference type="InterPro" id="IPR012938">
    <property type="entry name" value="Glc/Sorbosone_DH"/>
</dbReference>
<dbReference type="STRING" id="44251.PDUR_04955"/>
<dbReference type="SUPFAM" id="SSF50952">
    <property type="entry name" value="Soluble quinoprotein glucose dehydrogenase"/>
    <property type="match status" value="1"/>
</dbReference>
<dbReference type="KEGG" id="pdu:PDUR_04955"/>
<proteinExistence type="predicted"/>
<dbReference type="OrthoDB" id="9770043at2"/>
<protein>
    <submittedName>
        <fullName evidence="2">Glucose dehydrogenase</fullName>
    </submittedName>
</protein>
<dbReference type="PANTHER" id="PTHR19328">
    <property type="entry name" value="HEDGEHOG-INTERACTING PROTEIN"/>
    <property type="match status" value="1"/>
</dbReference>